<dbReference type="InParanoid" id="K1PS33"/>
<reference evidence="1" key="1">
    <citation type="journal article" date="2012" name="Nature">
        <title>The oyster genome reveals stress adaptation and complexity of shell formation.</title>
        <authorList>
            <person name="Zhang G."/>
            <person name="Fang X."/>
            <person name="Guo X."/>
            <person name="Li L."/>
            <person name="Luo R."/>
            <person name="Xu F."/>
            <person name="Yang P."/>
            <person name="Zhang L."/>
            <person name="Wang X."/>
            <person name="Qi H."/>
            <person name="Xiong Z."/>
            <person name="Que H."/>
            <person name="Xie Y."/>
            <person name="Holland P.W."/>
            <person name="Paps J."/>
            <person name="Zhu Y."/>
            <person name="Wu F."/>
            <person name="Chen Y."/>
            <person name="Wang J."/>
            <person name="Peng C."/>
            <person name="Meng J."/>
            <person name="Yang L."/>
            <person name="Liu J."/>
            <person name="Wen B."/>
            <person name="Zhang N."/>
            <person name="Huang Z."/>
            <person name="Zhu Q."/>
            <person name="Feng Y."/>
            <person name="Mount A."/>
            <person name="Hedgecock D."/>
            <person name="Xu Z."/>
            <person name="Liu Y."/>
            <person name="Domazet-Loso T."/>
            <person name="Du Y."/>
            <person name="Sun X."/>
            <person name="Zhang S."/>
            <person name="Liu B."/>
            <person name="Cheng P."/>
            <person name="Jiang X."/>
            <person name="Li J."/>
            <person name="Fan D."/>
            <person name="Wang W."/>
            <person name="Fu W."/>
            <person name="Wang T."/>
            <person name="Wang B."/>
            <person name="Zhang J."/>
            <person name="Peng Z."/>
            <person name="Li Y."/>
            <person name="Li N."/>
            <person name="Wang J."/>
            <person name="Chen M."/>
            <person name="He Y."/>
            <person name="Tan F."/>
            <person name="Song X."/>
            <person name="Zheng Q."/>
            <person name="Huang R."/>
            <person name="Yang H."/>
            <person name="Du X."/>
            <person name="Chen L."/>
            <person name="Yang M."/>
            <person name="Gaffney P.M."/>
            <person name="Wang S."/>
            <person name="Luo L."/>
            <person name="She Z."/>
            <person name="Ming Y."/>
            <person name="Huang W."/>
            <person name="Zhang S."/>
            <person name="Huang B."/>
            <person name="Zhang Y."/>
            <person name="Qu T."/>
            <person name="Ni P."/>
            <person name="Miao G."/>
            <person name="Wang J."/>
            <person name="Wang Q."/>
            <person name="Steinberg C.E."/>
            <person name="Wang H."/>
            <person name="Li N."/>
            <person name="Qian L."/>
            <person name="Zhang G."/>
            <person name="Li Y."/>
            <person name="Yang H."/>
            <person name="Liu X."/>
            <person name="Wang J."/>
            <person name="Yin Y."/>
            <person name="Wang J."/>
        </authorList>
    </citation>
    <scope>NUCLEOTIDE SEQUENCE [LARGE SCALE GENOMIC DNA]</scope>
    <source>
        <strain evidence="1">05x7-T-G4-1.051#20</strain>
    </source>
</reference>
<organism evidence="1">
    <name type="scientific">Magallana gigas</name>
    <name type="common">Pacific oyster</name>
    <name type="synonym">Crassostrea gigas</name>
    <dbReference type="NCBI Taxonomy" id="29159"/>
    <lineage>
        <taxon>Eukaryota</taxon>
        <taxon>Metazoa</taxon>
        <taxon>Spiralia</taxon>
        <taxon>Lophotrochozoa</taxon>
        <taxon>Mollusca</taxon>
        <taxon>Bivalvia</taxon>
        <taxon>Autobranchia</taxon>
        <taxon>Pteriomorphia</taxon>
        <taxon>Ostreida</taxon>
        <taxon>Ostreoidea</taxon>
        <taxon>Ostreidae</taxon>
        <taxon>Magallana</taxon>
    </lineage>
</organism>
<name>K1PS33_MAGGI</name>
<protein>
    <submittedName>
        <fullName evidence="1">Uncharacterized protein</fullName>
    </submittedName>
</protein>
<gene>
    <name evidence="1" type="ORF">CGI_10003545</name>
</gene>
<sequence length="75" mass="8836">MTEWIAFCTRIFSIPFVILVRGLPLKIFVNILMHLNLKFFIAVKTISLHDLPFCQILQYCKMRWSSEETGFCHGK</sequence>
<evidence type="ECO:0000313" key="1">
    <source>
        <dbReference type="EMBL" id="EKC21674.1"/>
    </source>
</evidence>
<accession>K1PS33</accession>
<proteinExistence type="predicted"/>
<dbReference type="HOGENOM" id="CLU_2673511_0_0_1"/>
<dbReference type="AlphaFoldDB" id="K1PS33"/>
<dbReference type="EMBL" id="JH818470">
    <property type="protein sequence ID" value="EKC21674.1"/>
    <property type="molecule type" value="Genomic_DNA"/>
</dbReference>